<comment type="subcellular location">
    <subcellularLocation>
        <location evidence="3">Endoplasmic reticulum membrane</location>
        <topology evidence="3">Peripheral membrane protein</topology>
    </subcellularLocation>
    <subcellularLocation>
        <location evidence="2">Microsome membrane</location>
        <topology evidence="2">Peripheral membrane protein</topology>
    </subcellularLocation>
</comment>
<keyword evidence="6 13" id="KW-0479">Metal-binding</keyword>
<dbReference type="GO" id="GO:0016705">
    <property type="term" value="F:oxidoreductase activity, acting on paired donors, with incorporation or reduction of molecular oxygen"/>
    <property type="evidence" value="ECO:0007669"/>
    <property type="project" value="InterPro"/>
</dbReference>
<dbReference type="InterPro" id="IPR050196">
    <property type="entry name" value="Cytochrome_P450_Monoox"/>
</dbReference>
<dbReference type="GO" id="GO:0005789">
    <property type="term" value="C:endoplasmic reticulum membrane"/>
    <property type="evidence" value="ECO:0007669"/>
    <property type="project" value="UniProtKB-SubCell"/>
</dbReference>
<sequence>MIPWLFACALCFLVYLIAKSVDTVPSLRTVWMFNKLPGPNDLPFFFGSAWHLFRINMDDVFPYIQKRLAEFGGMYACYFMGLPTVICSDPEVIEAILTSNKNIDKGPEYKFIGRWLANGILLSTGEKWRQRRKMLTPSFHFKILEDGMGCMSRGWRKTLEVLLATKGQPVDLQPILGKGALDIICESAMGYVLEDNDDRSNEYVAAVKRATRDSTKRVYNPLLKSDFIFDLTPLSRSHAKDLGILHGFTGKIIRERKAAFDEEKQLEYSDADGKKRQVFLDTLLEMSKKENLNDNDIREEVDTFMFAGHDSTSTALQFLMMHLAENPEVQEKAYKEQQEIFGYSDRDPTKEDLSKMHYLDQVIKESLRLHPPAPSIAWLLCEDVQLPNGRIIPAGAKVLIYIILTHRNPKYWDDPDAFKPERFDPDLCKTRHPYSYIPFSAGPRNCIGQKFALLEMKIGVSTILRACKLTTTTNSRDLKYKMLIILQPSTPIKIAVFPRNK</sequence>
<dbReference type="CDD" id="cd20628">
    <property type="entry name" value="CYP4"/>
    <property type="match status" value="1"/>
</dbReference>
<dbReference type="PROSITE" id="PS00086">
    <property type="entry name" value="CYTOCHROME_P450"/>
    <property type="match status" value="1"/>
</dbReference>
<evidence type="ECO:0000256" key="5">
    <source>
        <dbReference type="ARBA" id="ARBA00022617"/>
    </source>
</evidence>
<evidence type="ECO:0000256" key="12">
    <source>
        <dbReference type="ARBA" id="ARBA00023136"/>
    </source>
</evidence>
<keyword evidence="15" id="KW-0732">Signal</keyword>
<gene>
    <name evidence="16" type="primary">CYP4C19</name>
</gene>
<feature type="chain" id="PRO_5003982987" evidence="15">
    <location>
        <begin position="24"/>
        <end position="501"/>
    </location>
</feature>
<evidence type="ECO:0000256" key="7">
    <source>
        <dbReference type="ARBA" id="ARBA00022824"/>
    </source>
</evidence>
<name>L7SR15_APOLU</name>
<accession>L7SR15</accession>
<dbReference type="GO" id="GO:0020037">
    <property type="term" value="F:heme binding"/>
    <property type="evidence" value="ECO:0007669"/>
    <property type="project" value="InterPro"/>
</dbReference>
<protein>
    <submittedName>
        <fullName evidence="16">Cytochrome P450 4C19</fullName>
    </submittedName>
</protein>
<dbReference type="PANTHER" id="PTHR24291">
    <property type="entry name" value="CYTOCHROME P450 FAMILY 4"/>
    <property type="match status" value="1"/>
</dbReference>
<dbReference type="InterPro" id="IPR017972">
    <property type="entry name" value="Cyt_P450_CS"/>
</dbReference>
<evidence type="ECO:0000256" key="2">
    <source>
        <dbReference type="ARBA" id="ARBA00004174"/>
    </source>
</evidence>
<keyword evidence="5 13" id="KW-0349">Heme</keyword>
<evidence type="ECO:0000256" key="14">
    <source>
        <dbReference type="RuleBase" id="RU000461"/>
    </source>
</evidence>
<dbReference type="EMBL" id="JN160689">
    <property type="protein sequence ID" value="AGC22878.1"/>
    <property type="molecule type" value="mRNA"/>
</dbReference>
<dbReference type="Pfam" id="PF00067">
    <property type="entry name" value="p450"/>
    <property type="match status" value="1"/>
</dbReference>
<evidence type="ECO:0000256" key="3">
    <source>
        <dbReference type="ARBA" id="ARBA00004406"/>
    </source>
</evidence>
<dbReference type="GO" id="GO:0004497">
    <property type="term" value="F:monooxygenase activity"/>
    <property type="evidence" value="ECO:0007669"/>
    <property type="project" value="UniProtKB-KW"/>
</dbReference>
<dbReference type="InterPro" id="IPR002401">
    <property type="entry name" value="Cyt_P450_E_grp-I"/>
</dbReference>
<comment type="cofactor">
    <cofactor evidence="1 13">
        <name>heme</name>
        <dbReference type="ChEBI" id="CHEBI:30413"/>
    </cofactor>
</comment>
<evidence type="ECO:0000313" key="16">
    <source>
        <dbReference type="EMBL" id="AGC22878.1"/>
    </source>
</evidence>
<evidence type="ECO:0000256" key="10">
    <source>
        <dbReference type="ARBA" id="ARBA00023004"/>
    </source>
</evidence>
<evidence type="ECO:0000256" key="15">
    <source>
        <dbReference type="SAM" id="SignalP"/>
    </source>
</evidence>
<keyword evidence="11 14" id="KW-0503">Monooxygenase</keyword>
<keyword evidence="10 13" id="KW-0408">Iron</keyword>
<dbReference type="PRINTS" id="PR00385">
    <property type="entry name" value="P450"/>
</dbReference>
<evidence type="ECO:0000256" key="13">
    <source>
        <dbReference type="PIRSR" id="PIRSR602401-1"/>
    </source>
</evidence>
<keyword evidence="9 14" id="KW-0560">Oxidoreductase</keyword>
<evidence type="ECO:0000256" key="6">
    <source>
        <dbReference type="ARBA" id="ARBA00022723"/>
    </source>
</evidence>
<dbReference type="GO" id="GO:0005506">
    <property type="term" value="F:iron ion binding"/>
    <property type="evidence" value="ECO:0007669"/>
    <property type="project" value="InterPro"/>
</dbReference>
<dbReference type="PRINTS" id="PR00463">
    <property type="entry name" value="EP450I"/>
</dbReference>
<comment type="similarity">
    <text evidence="4 14">Belongs to the cytochrome P450 family.</text>
</comment>
<reference evidence="16" key="1">
    <citation type="submission" date="2011-06" db="EMBL/GenBank/DDBJ databases">
        <title>Cloning of P450 genes from Apolygus lucorum (Meyer-Dur) and the inhibition of piperonyl butoxide on cytochrome P450 activity.</title>
        <authorList>
            <person name="Xu X."/>
            <person name="Gao X.W."/>
            <person name="Tan Y."/>
        </authorList>
    </citation>
    <scope>NUCLEOTIDE SEQUENCE</scope>
</reference>
<dbReference type="Gene3D" id="1.10.630.10">
    <property type="entry name" value="Cytochrome P450"/>
    <property type="match status" value="1"/>
</dbReference>
<dbReference type="InterPro" id="IPR036396">
    <property type="entry name" value="Cyt_P450_sf"/>
</dbReference>
<dbReference type="AlphaFoldDB" id="L7SR15"/>
<feature type="signal peptide" evidence="15">
    <location>
        <begin position="1"/>
        <end position="23"/>
    </location>
</feature>
<keyword evidence="7" id="KW-0256">Endoplasmic reticulum</keyword>
<dbReference type="InterPro" id="IPR001128">
    <property type="entry name" value="Cyt_P450"/>
</dbReference>
<organism evidence="16">
    <name type="scientific">Apolygus lucorum</name>
    <name type="common">Small green plant bug</name>
    <name type="synonym">Lygocoris lucorum</name>
    <dbReference type="NCBI Taxonomy" id="248454"/>
    <lineage>
        <taxon>Eukaryota</taxon>
        <taxon>Metazoa</taxon>
        <taxon>Ecdysozoa</taxon>
        <taxon>Arthropoda</taxon>
        <taxon>Hexapoda</taxon>
        <taxon>Insecta</taxon>
        <taxon>Pterygota</taxon>
        <taxon>Neoptera</taxon>
        <taxon>Paraneoptera</taxon>
        <taxon>Hemiptera</taxon>
        <taxon>Heteroptera</taxon>
        <taxon>Panheteroptera</taxon>
        <taxon>Cimicomorpha</taxon>
        <taxon>Miridae</taxon>
        <taxon>Mirini</taxon>
        <taxon>Apolygus</taxon>
    </lineage>
</organism>
<evidence type="ECO:0000256" key="9">
    <source>
        <dbReference type="ARBA" id="ARBA00023002"/>
    </source>
</evidence>
<keyword evidence="8" id="KW-0492">Microsome</keyword>
<evidence type="ECO:0000256" key="1">
    <source>
        <dbReference type="ARBA" id="ARBA00001971"/>
    </source>
</evidence>
<proteinExistence type="evidence at transcript level"/>
<feature type="binding site" description="axial binding residue" evidence="13">
    <location>
        <position position="446"/>
    </location>
    <ligand>
        <name>heme</name>
        <dbReference type="ChEBI" id="CHEBI:30413"/>
    </ligand>
    <ligandPart>
        <name>Fe</name>
        <dbReference type="ChEBI" id="CHEBI:18248"/>
    </ligandPart>
</feature>
<evidence type="ECO:0000256" key="8">
    <source>
        <dbReference type="ARBA" id="ARBA00022848"/>
    </source>
</evidence>
<evidence type="ECO:0000256" key="4">
    <source>
        <dbReference type="ARBA" id="ARBA00010617"/>
    </source>
</evidence>
<dbReference type="PANTHER" id="PTHR24291:SF189">
    <property type="entry name" value="CYTOCHROME P450 4C3-RELATED"/>
    <property type="match status" value="1"/>
</dbReference>
<keyword evidence="12" id="KW-0472">Membrane</keyword>
<dbReference type="SUPFAM" id="SSF48264">
    <property type="entry name" value="Cytochrome P450"/>
    <property type="match status" value="1"/>
</dbReference>
<evidence type="ECO:0000256" key="11">
    <source>
        <dbReference type="ARBA" id="ARBA00023033"/>
    </source>
</evidence>